<dbReference type="GO" id="GO:0046872">
    <property type="term" value="F:metal ion binding"/>
    <property type="evidence" value="ECO:0007669"/>
    <property type="project" value="UniProtKB-KW"/>
</dbReference>
<dbReference type="AlphaFoldDB" id="A0A381TTB3"/>
<organism evidence="7">
    <name type="scientific">marine metagenome</name>
    <dbReference type="NCBI Taxonomy" id="408172"/>
    <lineage>
        <taxon>unclassified sequences</taxon>
        <taxon>metagenomes</taxon>
        <taxon>ecological metagenomes</taxon>
    </lineage>
</organism>
<evidence type="ECO:0000256" key="4">
    <source>
        <dbReference type="ARBA" id="ARBA00023002"/>
    </source>
</evidence>
<dbReference type="Pfam" id="PF03150">
    <property type="entry name" value="CCP_MauG"/>
    <property type="match status" value="1"/>
</dbReference>
<evidence type="ECO:0000259" key="6">
    <source>
        <dbReference type="PROSITE" id="PS51007"/>
    </source>
</evidence>
<evidence type="ECO:0000256" key="1">
    <source>
        <dbReference type="ARBA" id="ARBA00004196"/>
    </source>
</evidence>
<reference evidence="7" key="1">
    <citation type="submission" date="2018-05" db="EMBL/GenBank/DDBJ databases">
        <authorList>
            <person name="Lanie J.A."/>
            <person name="Ng W.-L."/>
            <person name="Kazmierczak K.M."/>
            <person name="Andrzejewski T.M."/>
            <person name="Davidsen T.M."/>
            <person name="Wayne K.J."/>
            <person name="Tettelin H."/>
            <person name="Glass J.I."/>
            <person name="Rusch D."/>
            <person name="Podicherti R."/>
            <person name="Tsui H.-C.T."/>
            <person name="Winkler M.E."/>
        </authorList>
    </citation>
    <scope>NUCLEOTIDE SEQUENCE</scope>
</reference>
<evidence type="ECO:0000256" key="2">
    <source>
        <dbReference type="ARBA" id="ARBA00022617"/>
    </source>
</evidence>
<name>A0A381TTB3_9ZZZZ</name>
<dbReference type="InterPro" id="IPR009056">
    <property type="entry name" value="Cyt_c-like_dom"/>
</dbReference>
<keyword evidence="4" id="KW-0560">Oxidoreductase</keyword>
<dbReference type="PANTHER" id="PTHR30600">
    <property type="entry name" value="CYTOCHROME C PEROXIDASE-RELATED"/>
    <property type="match status" value="1"/>
</dbReference>
<keyword evidence="5" id="KW-0408">Iron</keyword>
<sequence length="441" mass="49543">MLSFLILMIINSPDLIYSATKLNGIKAITENNFLPVSDSRIKLGRLLFYDKILSGNRNISCGTCHHHDQHGADGLSLGVGEGGSGIGLQRFSGKKDSRIKKRIPRNSPALFNLGAKEIRLMFYDGRLSLGEEYGNGFNSPAEEWLHEGVENLLAAQALLPMAAEFEMAGNSGENQVIGAIYDRIDFGWPIIAKRVRVIPEYGKLFVDAFDDISDPTQVNIAHIANAISEFINFEWRSYDSPFDFYVNGDVDALSPEQKRGMELFFGKAQCAQCHQGKFFTDQKFHALALPQFGPGRTRILDPYVRDVGRMGETDDLEDAYRFRTQSLRNVALTAPYGHNGSYATLDGIIRHHLDPINSLENWDSSQVILPEAEWLEDIDFVVLEDRLERERLKSRLDIEPIDLTEEEVFELVSFMHALTGTESIWGKLGRPDRVPSGLQVD</sequence>
<dbReference type="InterPro" id="IPR004852">
    <property type="entry name" value="Di-haem_cyt_c_peroxidsae"/>
</dbReference>
<dbReference type="InterPro" id="IPR036909">
    <property type="entry name" value="Cyt_c-like_dom_sf"/>
</dbReference>
<evidence type="ECO:0000313" key="7">
    <source>
        <dbReference type="EMBL" id="SVA18728.1"/>
    </source>
</evidence>
<protein>
    <recommendedName>
        <fullName evidence="6">Cytochrome c domain-containing protein</fullName>
    </recommendedName>
</protein>
<dbReference type="EMBL" id="UINC01005052">
    <property type="protein sequence ID" value="SVA18728.1"/>
    <property type="molecule type" value="Genomic_DNA"/>
</dbReference>
<keyword evidence="2" id="KW-0349">Heme</keyword>
<dbReference type="InterPro" id="IPR051395">
    <property type="entry name" value="Cytochrome_c_Peroxidase/MauG"/>
</dbReference>
<dbReference type="GO" id="GO:0030313">
    <property type="term" value="C:cell envelope"/>
    <property type="evidence" value="ECO:0007669"/>
    <property type="project" value="UniProtKB-SubCell"/>
</dbReference>
<dbReference type="GO" id="GO:0020037">
    <property type="term" value="F:heme binding"/>
    <property type="evidence" value="ECO:0007669"/>
    <property type="project" value="InterPro"/>
</dbReference>
<proteinExistence type="predicted"/>
<comment type="subcellular location">
    <subcellularLocation>
        <location evidence="1">Cell envelope</location>
    </subcellularLocation>
</comment>
<dbReference type="Gene3D" id="1.10.760.10">
    <property type="entry name" value="Cytochrome c-like domain"/>
    <property type="match status" value="2"/>
</dbReference>
<evidence type="ECO:0000256" key="3">
    <source>
        <dbReference type="ARBA" id="ARBA00022723"/>
    </source>
</evidence>
<gene>
    <name evidence="7" type="ORF">METZ01_LOCUS71582</name>
</gene>
<evidence type="ECO:0000256" key="5">
    <source>
        <dbReference type="ARBA" id="ARBA00023004"/>
    </source>
</evidence>
<dbReference type="PROSITE" id="PS51007">
    <property type="entry name" value="CYTC"/>
    <property type="match status" value="1"/>
</dbReference>
<dbReference type="GO" id="GO:0009055">
    <property type="term" value="F:electron transfer activity"/>
    <property type="evidence" value="ECO:0007669"/>
    <property type="project" value="InterPro"/>
</dbReference>
<dbReference type="SUPFAM" id="SSF46626">
    <property type="entry name" value="Cytochrome c"/>
    <property type="match status" value="2"/>
</dbReference>
<dbReference type="GO" id="GO:0004130">
    <property type="term" value="F:cytochrome-c peroxidase activity"/>
    <property type="evidence" value="ECO:0007669"/>
    <property type="project" value="TreeGrafter"/>
</dbReference>
<feature type="domain" description="Cytochrome c" evidence="6">
    <location>
        <begin position="255"/>
        <end position="419"/>
    </location>
</feature>
<accession>A0A381TTB3</accession>
<keyword evidence="3" id="KW-0479">Metal-binding</keyword>